<dbReference type="SUPFAM" id="SSF46785">
    <property type="entry name" value="Winged helix' DNA-binding domain"/>
    <property type="match status" value="1"/>
</dbReference>
<dbReference type="Pfam" id="PF01047">
    <property type="entry name" value="MarR"/>
    <property type="match status" value="1"/>
</dbReference>
<dbReference type="AlphaFoldDB" id="A0A0R2KV64"/>
<dbReference type="STRING" id="331679.IV81_GL000516"/>
<protein>
    <recommendedName>
        <fullName evidence="4">HTH marR-type domain-containing protein</fullName>
    </recommendedName>
</protein>
<evidence type="ECO:0000256" key="2">
    <source>
        <dbReference type="ARBA" id="ARBA00023125"/>
    </source>
</evidence>
<organism evidence="5 6">
    <name type="scientific">Pediococcus stilesii</name>
    <dbReference type="NCBI Taxonomy" id="331679"/>
    <lineage>
        <taxon>Bacteria</taxon>
        <taxon>Bacillati</taxon>
        <taxon>Bacillota</taxon>
        <taxon>Bacilli</taxon>
        <taxon>Lactobacillales</taxon>
        <taxon>Lactobacillaceae</taxon>
        <taxon>Pediococcus</taxon>
    </lineage>
</organism>
<comment type="caution">
    <text evidence="5">The sequence shown here is derived from an EMBL/GenBank/DDBJ whole genome shotgun (WGS) entry which is preliminary data.</text>
</comment>
<keyword evidence="1" id="KW-0805">Transcription regulation</keyword>
<evidence type="ECO:0000256" key="1">
    <source>
        <dbReference type="ARBA" id="ARBA00023015"/>
    </source>
</evidence>
<dbReference type="Proteomes" id="UP000051859">
    <property type="component" value="Unassembled WGS sequence"/>
</dbReference>
<gene>
    <name evidence="5" type="ORF">IV81_GL000516</name>
</gene>
<dbReference type="GO" id="GO:0003677">
    <property type="term" value="F:DNA binding"/>
    <property type="evidence" value="ECO:0007669"/>
    <property type="project" value="UniProtKB-KW"/>
</dbReference>
<dbReference type="InterPro" id="IPR036388">
    <property type="entry name" value="WH-like_DNA-bd_sf"/>
</dbReference>
<evidence type="ECO:0000313" key="5">
    <source>
        <dbReference type="EMBL" id="KRN93409.1"/>
    </source>
</evidence>
<evidence type="ECO:0000313" key="6">
    <source>
        <dbReference type="Proteomes" id="UP000051859"/>
    </source>
</evidence>
<keyword evidence="3" id="KW-0804">Transcription</keyword>
<dbReference type="EMBL" id="JQBX01000015">
    <property type="protein sequence ID" value="KRN93409.1"/>
    <property type="molecule type" value="Genomic_DNA"/>
</dbReference>
<name>A0A0R2KV64_9LACO</name>
<feature type="domain" description="HTH marR-type" evidence="4">
    <location>
        <begin position="1"/>
        <end position="99"/>
    </location>
</feature>
<evidence type="ECO:0000256" key="3">
    <source>
        <dbReference type="ARBA" id="ARBA00023163"/>
    </source>
</evidence>
<dbReference type="InterPro" id="IPR036390">
    <property type="entry name" value="WH_DNA-bd_sf"/>
</dbReference>
<proteinExistence type="predicted"/>
<evidence type="ECO:0000259" key="4">
    <source>
        <dbReference type="PROSITE" id="PS50995"/>
    </source>
</evidence>
<reference evidence="5 6" key="1">
    <citation type="journal article" date="2015" name="Genome Announc.">
        <title>Expanding the biotechnology potential of lactobacilli through comparative genomics of 213 strains and associated genera.</title>
        <authorList>
            <person name="Sun Z."/>
            <person name="Harris H.M."/>
            <person name="McCann A."/>
            <person name="Guo C."/>
            <person name="Argimon S."/>
            <person name="Zhang W."/>
            <person name="Yang X."/>
            <person name="Jeffery I.B."/>
            <person name="Cooney J.C."/>
            <person name="Kagawa T.F."/>
            <person name="Liu W."/>
            <person name="Song Y."/>
            <person name="Salvetti E."/>
            <person name="Wrobel A."/>
            <person name="Rasinkangas P."/>
            <person name="Parkhill J."/>
            <person name="Rea M.C."/>
            <person name="O'Sullivan O."/>
            <person name="Ritari J."/>
            <person name="Douillard F.P."/>
            <person name="Paul Ross R."/>
            <person name="Yang R."/>
            <person name="Briner A.E."/>
            <person name="Felis G.E."/>
            <person name="de Vos W.M."/>
            <person name="Barrangou R."/>
            <person name="Klaenhammer T.R."/>
            <person name="Caufield P.W."/>
            <person name="Cui Y."/>
            <person name="Zhang H."/>
            <person name="O'Toole P.W."/>
        </authorList>
    </citation>
    <scope>NUCLEOTIDE SEQUENCE [LARGE SCALE GENOMIC DNA]</scope>
    <source>
        <strain evidence="5 6">DSM 18001</strain>
    </source>
</reference>
<sequence>MLLYLADNPELNQKQLATAMVLDPSLIGRDISKLEDKNLVRRRIDPQDSRSRVLILSQEGIKIVSVLRDKLTKWWKDNLGKFLDIPTEDFFQIMSEMYLSTKKENN</sequence>
<dbReference type="PANTHER" id="PTHR42756">
    <property type="entry name" value="TRANSCRIPTIONAL REGULATOR, MARR"/>
    <property type="match status" value="1"/>
</dbReference>
<dbReference type="PROSITE" id="PS50995">
    <property type="entry name" value="HTH_MARR_2"/>
    <property type="match status" value="1"/>
</dbReference>
<dbReference type="InterPro" id="IPR000835">
    <property type="entry name" value="HTH_MarR-typ"/>
</dbReference>
<dbReference type="GO" id="GO:0003700">
    <property type="term" value="F:DNA-binding transcription factor activity"/>
    <property type="evidence" value="ECO:0007669"/>
    <property type="project" value="InterPro"/>
</dbReference>
<dbReference type="PATRIC" id="fig|331679.3.peg.523"/>
<dbReference type="SMART" id="SM00347">
    <property type="entry name" value="HTH_MARR"/>
    <property type="match status" value="1"/>
</dbReference>
<dbReference type="PANTHER" id="PTHR42756:SF1">
    <property type="entry name" value="TRANSCRIPTIONAL REPRESSOR OF EMRAB OPERON"/>
    <property type="match status" value="1"/>
</dbReference>
<keyword evidence="6" id="KW-1185">Reference proteome</keyword>
<keyword evidence="2" id="KW-0238">DNA-binding</keyword>
<dbReference type="Gene3D" id="1.10.10.10">
    <property type="entry name" value="Winged helix-like DNA-binding domain superfamily/Winged helix DNA-binding domain"/>
    <property type="match status" value="1"/>
</dbReference>
<accession>A0A0R2KV64</accession>